<organism evidence="1 2">
    <name type="scientific">Nesterenkonia aurantiaca</name>
    <dbReference type="NCBI Taxonomy" id="1436010"/>
    <lineage>
        <taxon>Bacteria</taxon>
        <taxon>Bacillati</taxon>
        <taxon>Actinomycetota</taxon>
        <taxon>Actinomycetes</taxon>
        <taxon>Micrococcales</taxon>
        <taxon>Micrococcaceae</taxon>
        <taxon>Nesterenkonia</taxon>
    </lineage>
</organism>
<evidence type="ECO:0000313" key="2">
    <source>
        <dbReference type="Proteomes" id="UP000294506"/>
    </source>
</evidence>
<comment type="caution">
    <text evidence="1">The sequence shown here is derived from an EMBL/GenBank/DDBJ whole genome shotgun (WGS) entry which is preliminary data.</text>
</comment>
<dbReference type="InterPro" id="IPR047990">
    <property type="entry name" value="DLW39-like"/>
</dbReference>
<keyword evidence="2" id="KW-1185">Reference proteome</keyword>
<accession>A0A4R7G5Y2</accession>
<gene>
    <name evidence="1" type="ORF">EV640_10231</name>
</gene>
<reference evidence="1 2" key="1">
    <citation type="submission" date="2019-03" db="EMBL/GenBank/DDBJ databases">
        <title>Genomic Encyclopedia of Type Strains, Phase III (KMG-III): the genomes of soil and plant-associated and newly described type strains.</title>
        <authorList>
            <person name="Whitman W."/>
        </authorList>
    </citation>
    <scope>NUCLEOTIDE SEQUENCE [LARGE SCALE GENOMIC DNA]</scope>
    <source>
        <strain evidence="1 2">DSM 27373</strain>
    </source>
</reference>
<dbReference type="EMBL" id="SOAN01000002">
    <property type="protein sequence ID" value="TDS86737.1"/>
    <property type="molecule type" value="Genomic_DNA"/>
</dbReference>
<dbReference type="AlphaFoldDB" id="A0A4R7G5Y2"/>
<name>A0A4R7G5Y2_9MICC</name>
<dbReference type="Proteomes" id="UP000294506">
    <property type="component" value="Unassembled WGS sequence"/>
</dbReference>
<evidence type="ECO:0000313" key="1">
    <source>
        <dbReference type="EMBL" id="TDS86737.1"/>
    </source>
</evidence>
<proteinExistence type="predicted"/>
<protein>
    <submittedName>
        <fullName evidence="1">Uncharacterized protein</fullName>
    </submittedName>
</protein>
<dbReference type="NCBIfam" id="NF038356">
    <property type="entry name" value="actino_DLW39"/>
    <property type="match status" value="1"/>
</dbReference>
<sequence>MKRLVFMALSVAGILGYRQWRRSEDTRQIWSQATDSL</sequence>
<dbReference type="RefSeq" id="WP_235181043.1">
    <property type="nucleotide sequence ID" value="NZ_JBIMET010000005.1"/>
</dbReference>